<dbReference type="EMBL" id="FXTD01000010">
    <property type="protein sequence ID" value="SMO81585.1"/>
    <property type="molecule type" value="Genomic_DNA"/>
</dbReference>
<gene>
    <name evidence="1" type="ORF">SAMN06264867_11034</name>
</gene>
<protein>
    <recommendedName>
        <fullName evidence="3">DUF4145 domain-containing protein</fullName>
    </recommendedName>
</protein>
<proteinExistence type="predicted"/>
<reference evidence="1 2" key="1">
    <citation type="submission" date="2017-05" db="EMBL/GenBank/DDBJ databases">
        <authorList>
            <person name="Varghese N."/>
            <person name="Submissions S."/>
        </authorList>
    </citation>
    <scope>NUCLEOTIDE SEQUENCE [LARGE SCALE GENOMIC DNA]</scope>
    <source>
        <strain evidence="1 2">DSM 19504</strain>
    </source>
</reference>
<sequence>MCQETDVKLEYNYDDGIRKLADTLYKSDVIEQTTLSSLKTLSSIRNDCAHANQTAPNEHKVKRLIEDTDDYIRGRGI</sequence>
<keyword evidence="2" id="KW-1185">Reference proteome</keyword>
<dbReference type="AlphaFoldDB" id="A0A521ECE0"/>
<evidence type="ECO:0008006" key="3">
    <source>
        <dbReference type="Google" id="ProtNLM"/>
    </source>
</evidence>
<dbReference type="Proteomes" id="UP000319712">
    <property type="component" value="Unassembled WGS sequence"/>
</dbReference>
<accession>A0A521ECE0</accession>
<evidence type="ECO:0000313" key="1">
    <source>
        <dbReference type="EMBL" id="SMO81585.1"/>
    </source>
</evidence>
<evidence type="ECO:0000313" key="2">
    <source>
        <dbReference type="Proteomes" id="UP000319712"/>
    </source>
</evidence>
<organism evidence="1 2">
    <name type="scientific">Halorubrum cibi</name>
    <dbReference type="NCBI Taxonomy" id="413815"/>
    <lineage>
        <taxon>Archaea</taxon>
        <taxon>Methanobacteriati</taxon>
        <taxon>Methanobacteriota</taxon>
        <taxon>Stenosarchaea group</taxon>
        <taxon>Halobacteria</taxon>
        <taxon>Halobacteriales</taxon>
        <taxon>Haloferacaceae</taxon>
        <taxon>Halorubrum</taxon>
    </lineage>
</organism>
<name>A0A521ECE0_9EURY</name>